<dbReference type="Proteomes" id="UP000501849">
    <property type="component" value="Chromosome"/>
</dbReference>
<dbReference type="EMBL" id="CP038799">
    <property type="protein sequence ID" value="QIV82433.1"/>
    <property type="molecule type" value="Genomic_DNA"/>
</dbReference>
<keyword evidence="4" id="KW-1185">Reference proteome</keyword>
<evidence type="ECO:0000313" key="3">
    <source>
        <dbReference type="EMBL" id="QIV82433.1"/>
    </source>
</evidence>
<dbReference type="InterPro" id="IPR029058">
    <property type="entry name" value="AB_hydrolase_fold"/>
</dbReference>
<dbReference type="InterPro" id="IPR013228">
    <property type="entry name" value="PE-PPE_C"/>
</dbReference>
<evidence type="ECO:0000313" key="4">
    <source>
        <dbReference type="Proteomes" id="UP000501849"/>
    </source>
</evidence>
<feature type="chain" id="PRO_5026217083" evidence="1">
    <location>
        <begin position="29"/>
        <end position="298"/>
    </location>
</feature>
<name>A0A6H0S4K3_9MYCO</name>
<feature type="signal peptide" evidence="1">
    <location>
        <begin position="1"/>
        <end position="28"/>
    </location>
</feature>
<organism evidence="3 4">
    <name type="scientific">Mycolicibacterium frederiksbergense</name>
    <dbReference type="NCBI Taxonomy" id="117567"/>
    <lineage>
        <taxon>Bacteria</taxon>
        <taxon>Bacillati</taxon>
        <taxon>Actinomycetota</taxon>
        <taxon>Actinomycetes</taxon>
        <taxon>Mycobacteriales</taxon>
        <taxon>Mycobacteriaceae</taxon>
        <taxon>Mycolicibacterium</taxon>
    </lineage>
</organism>
<reference evidence="3 4" key="1">
    <citation type="submission" date="2019-04" db="EMBL/GenBank/DDBJ databases">
        <title>Draft, Whole-Genome Sequence of the Anthracene-degrading Mycobacterium frederiksbergense LB501T, Isolated from a Polycyclic Aromatic Hydrocarbon (PAH)-Contaminated Soil.</title>
        <authorList>
            <person name="Augelletti F."/>
        </authorList>
    </citation>
    <scope>NUCLEOTIDE SEQUENCE [LARGE SCALE GENOMIC DNA]</scope>
    <source>
        <strain evidence="3 4">LB 501T</strain>
    </source>
</reference>
<protein>
    <submittedName>
        <fullName evidence="3">PE-PPE domain-containing protein</fullName>
    </submittedName>
</protein>
<dbReference type="AlphaFoldDB" id="A0A6H0S4K3"/>
<keyword evidence="1" id="KW-0732">Signal</keyword>
<dbReference type="KEGG" id="mfre:EXE63_17280"/>
<accession>A0A6H0S4K3</accession>
<proteinExistence type="predicted"/>
<sequence>MNDDHRVKRSIPAILLASALALAPSATADTEGTTWFLGGGRTAGSPSELTIEQARERLGDRGADPRIDAVIQYSRDGVHTGGPFGAAVREGTANAVAVVEPGDIVIGYSQGAVIAQQLKKILAGDPAVTGADYAFVTFGDPTNGKGGEMPFMRRHRINLGDLLPPLTADDETVFTTTTVAQEYDRIADFPDRPWNLVAVYNSLLSAKDHLGYKLAWSDTTEAQRGQGVHFDDTQDRDRVITTERNSKGGSNIHVLVKSDTLPLTRPLRTGVSWLDRVVDAIDIPLRWIIDLGYHGVRA</sequence>
<gene>
    <name evidence="3" type="ORF">EXE63_17280</name>
</gene>
<feature type="domain" description="PE-PPE" evidence="2">
    <location>
        <begin position="91"/>
        <end position="293"/>
    </location>
</feature>
<evidence type="ECO:0000256" key="1">
    <source>
        <dbReference type="SAM" id="SignalP"/>
    </source>
</evidence>
<dbReference type="SUPFAM" id="SSF53474">
    <property type="entry name" value="alpha/beta-Hydrolases"/>
    <property type="match status" value="1"/>
</dbReference>
<dbReference type="Pfam" id="PF08237">
    <property type="entry name" value="PE-PPE"/>
    <property type="match status" value="1"/>
</dbReference>
<evidence type="ECO:0000259" key="2">
    <source>
        <dbReference type="Pfam" id="PF08237"/>
    </source>
</evidence>
<dbReference type="Gene3D" id="3.40.50.1820">
    <property type="entry name" value="alpha/beta hydrolase"/>
    <property type="match status" value="1"/>
</dbReference>